<dbReference type="PANTHER" id="PTHR43071:SF1">
    <property type="entry name" value="2-AMINO-4-HYDROXY-6-HYDROXYMETHYLDIHYDROPTERIDINE PYROPHOSPHOKINASE"/>
    <property type="match status" value="1"/>
</dbReference>
<dbReference type="GO" id="GO:0046656">
    <property type="term" value="P:folic acid biosynthetic process"/>
    <property type="evidence" value="ECO:0007669"/>
    <property type="project" value="UniProtKB-KW"/>
</dbReference>
<dbReference type="EMBL" id="RIZI01000133">
    <property type="protein sequence ID" value="RNF67633.1"/>
    <property type="molecule type" value="Genomic_DNA"/>
</dbReference>
<dbReference type="GO" id="GO:0016301">
    <property type="term" value="F:kinase activity"/>
    <property type="evidence" value="ECO:0007669"/>
    <property type="project" value="UniProtKB-KW"/>
</dbReference>
<evidence type="ECO:0000256" key="12">
    <source>
        <dbReference type="ARBA" id="ARBA00033413"/>
    </source>
</evidence>
<keyword evidence="8" id="KW-0067">ATP-binding</keyword>
<reference evidence="14" key="1">
    <citation type="submission" date="2018-10" db="EMBL/GenBank/DDBJ databases">
        <title>Acidithiobacillus sulfuriphilus sp. nov.: an extremely acidophilic sulfur-oxidizing chemolithotroph isolated from a neutral pH environment.</title>
        <authorList>
            <person name="Falagan C."/>
            <person name="Moya-Beltran A."/>
            <person name="Quatrini R."/>
            <person name="Johnson D.B."/>
        </authorList>
    </citation>
    <scope>NUCLEOTIDE SEQUENCE [LARGE SCALE GENOMIC DNA]</scope>
    <source>
        <strain evidence="14">CJ-2</strain>
    </source>
</reference>
<evidence type="ECO:0000256" key="1">
    <source>
        <dbReference type="ARBA" id="ARBA00005051"/>
    </source>
</evidence>
<evidence type="ECO:0000256" key="4">
    <source>
        <dbReference type="ARBA" id="ARBA00016218"/>
    </source>
</evidence>
<evidence type="ECO:0000256" key="3">
    <source>
        <dbReference type="ARBA" id="ARBA00013253"/>
    </source>
</evidence>
<evidence type="ECO:0000259" key="13">
    <source>
        <dbReference type="Pfam" id="PF01288"/>
    </source>
</evidence>
<name>A0A3M8RGG0_9PROT</name>
<dbReference type="GO" id="GO:0046654">
    <property type="term" value="P:tetrahydrofolate biosynthetic process"/>
    <property type="evidence" value="ECO:0007669"/>
    <property type="project" value="UniProtKB-UniPathway"/>
</dbReference>
<protein>
    <recommendedName>
        <fullName evidence="4">2-amino-4-hydroxy-6-hydroxymethyldihydropteridine pyrophosphokinase</fullName>
        <ecNumber evidence="3">2.7.6.3</ecNumber>
    </recommendedName>
    <alternativeName>
        <fullName evidence="11">6-hydroxymethyl-7,8-dihydropterin pyrophosphokinase</fullName>
    </alternativeName>
    <alternativeName>
        <fullName evidence="12">7,8-dihydro-6-hydroxymethylpterin-pyrophosphokinase</fullName>
    </alternativeName>
</protein>
<dbReference type="Gene3D" id="3.30.70.560">
    <property type="entry name" value="7,8-Dihydro-6-hydroxymethylpterin-pyrophosphokinase HPPK"/>
    <property type="match status" value="1"/>
</dbReference>
<comment type="function">
    <text evidence="10">Catalyzes the transfer of pyrophosphate from adenosine triphosphate (ATP) to 6-hydroxymethyl-7,8-dihydropterin, an enzymatic step in folate biosynthesis pathway.</text>
</comment>
<gene>
    <name evidence="14" type="primary">folK</name>
    <name evidence="14" type="ORF">EC580_04050</name>
</gene>
<dbReference type="PANTHER" id="PTHR43071">
    <property type="entry name" value="2-AMINO-4-HYDROXY-6-HYDROXYMETHYLDIHYDROPTERIDINE PYROPHOSPHOKINASE"/>
    <property type="match status" value="1"/>
</dbReference>
<organism evidence="14">
    <name type="scientific">Acidithiobacillus sulfuriphilus</name>
    <dbReference type="NCBI Taxonomy" id="1867749"/>
    <lineage>
        <taxon>Bacteria</taxon>
        <taxon>Pseudomonadati</taxon>
        <taxon>Pseudomonadota</taxon>
        <taxon>Acidithiobacillia</taxon>
        <taxon>Acidithiobacillales</taxon>
        <taxon>Acidithiobacillaceae</taxon>
        <taxon>Acidithiobacillus</taxon>
    </lineage>
</organism>
<evidence type="ECO:0000256" key="7">
    <source>
        <dbReference type="ARBA" id="ARBA00022777"/>
    </source>
</evidence>
<keyword evidence="7 14" id="KW-0418">Kinase</keyword>
<dbReference type="InterPro" id="IPR035907">
    <property type="entry name" value="Hppk_sf"/>
</dbReference>
<dbReference type="RefSeq" id="WP_123102428.1">
    <property type="nucleotide sequence ID" value="NZ_CP127527.1"/>
</dbReference>
<dbReference type="EC" id="2.7.6.3" evidence="3"/>
<dbReference type="OrthoDB" id="9808041at2"/>
<keyword evidence="5 14" id="KW-0808">Transferase</keyword>
<dbReference type="UniPathway" id="UPA00077">
    <property type="reaction ID" value="UER00155"/>
</dbReference>
<sequence length="190" mass="20898">MAPEQLETAPLQAVTCWIGLGSNMGDPGQQLRDAMAALRDLGGCQVTWRSRLYRTQPVGGPQQPDFTNAVVRMVTTLAPLDLLHALHKLETQAGRQRSREVYWGPRMLDLDLLIYGDAIVRSPTLTLPHPRLHERAFVLLPLAEYDPQLRIPGAGCVNDHLPATLHGQGIKALSDDLDQQAQPMRTAASV</sequence>
<comment type="similarity">
    <text evidence="2">Belongs to the HPPK family.</text>
</comment>
<evidence type="ECO:0000256" key="2">
    <source>
        <dbReference type="ARBA" id="ARBA00005810"/>
    </source>
</evidence>
<evidence type="ECO:0000256" key="8">
    <source>
        <dbReference type="ARBA" id="ARBA00022840"/>
    </source>
</evidence>
<proteinExistence type="inferred from homology"/>
<accession>A0A3M8RGG0</accession>
<dbReference type="CDD" id="cd00483">
    <property type="entry name" value="HPPK"/>
    <property type="match status" value="1"/>
</dbReference>
<keyword evidence="6" id="KW-0547">Nucleotide-binding</keyword>
<comment type="pathway">
    <text evidence="1">Cofactor biosynthesis; tetrahydrofolate biosynthesis; 2-amino-4-hydroxy-6-hydroxymethyl-7,8-dihydropteridine diphosphate from 7,8-dihydroneopterin triphosphate: step 4/4.</text>
</comment>
<dbReference type="GO" id="GO:0003848">
    <property type="term" value="F:2-amino-4-hydroxy-6-hydroxymethyldihydropteridine diphosphokinase activity"/>
    <property type="evidence" value="ECO:0007669"/>
    <property type="project" value="UniProtKB-EC"/>
</dbReference>
<dbReference type="SUPFAM" id="SSF55083">
    <property type="entry name" value="6-hydroxymethyl-7,8-dihydropterin pyrophosphokinase, HPPK"/>
    <property type="match status" value="1"/>
</dbReference>
<evidence type="ECO:0000256" key="10">
    <source>
        <dbReference type="ARBA" id="ARBA00029409"/>
    </source>
</evidence>
<comment type="caution">
    <text evidence="14">The sequence shown here is derived from an EMBL/GenBank/DDBJ whole genome shotgun (WGS) entry which is preliminary data.</text>
</comment>
<dbReference type="Pfam" id="PF01288">
    <property type="entry name" value="HPPK"/>
    <property type="match status" value="1"/>
</dbReference>
<evidence type="ECO:0000313" key="14">
    <source>
        <dbReference type="EMBL" id="RNF67633.1"/>
    </source>
</evidence>
<dbReference type="GO" id="GO:0005524">
    <property type="term" value="F:ATP binding"/>
    <property type="evidence" value="ECO:0007669"/>
    <property type="project" value="UniProtKB-KW"/>
</dbReference>
<keyword evidence="9" id="KW-0289">Folate biosynthesis</keyword>
<evidence type="ECO:0000256" key="5">
    <source>
        <dbReference type="ARBA" id="ARBA00022679"/>
    </source>
</evidence>
<evidence type="ECO:0000256" key="11">
    <source>
        <dbReference type="ARBA" id="ARBA00029766"/>
    </source>
</evidence>
<feature type="domain" description="7,8-dihydro-6-hydroxymethylpterin-pyrophosphokinase" evidence="13">
    <location>
        <begin position="18"/>
        <end position="146"/>
    </location>
</feature>
<dbReference type="AlphaFoldDB" id="A0A3M8RGG0"/>
<dbReference type="InterPro" id="IPR000550">
    <property type="entry name" value="Hppk"/>
</dbReference>
<dbReference type="NCBIfam" id="TIGR01498">
    <property type="entry name" value="folK"/>
    <property type="match status" value="1"/>
</dbReference>
<evidence type="ECO:0000256" key="6">
    <source>
        <dbReference type="ARBA" id="ARBA00022741"/>
    </source>
</evidence>
<evidence type="ECO:0000256" key="9">
    <source>
        <dbReference type="ARBA" id="ARBA00022909"/>
    </source>
</evidence>